<dbReference type="AlphaFoldDB" id="W1P317"/>
<accession>W1P317</accession>
<name>W1P317_AMBTC</name>
<dbReference type="HOGENOM" id="CLU_062946_2_0_1"/>
<reference evidence="9" key="1">
    <citation type="journal article" date="2013" name="Science">
        <title>The Amborella genome and the evolution of flowering plants.</title>
        <authorList>
            <consortium name="Amborella Genome Project"/>
        </authorList>
    </citation>
    <scope>NUCLEOTIDE SEQUENCE [LARGE SCALE GENOMIC DNA]</scope>
</reference>
<dbReference type="SMART" id="SM00380">
    <property type="entry name" value="AP2"/>
    <property type="match status" value="1"/>
</dbReference>
<dbReference type="PANTHER" id="PTHR31194:SF166">
    <property type="entry name" value="PATHOGENESIS-RELATED GENES TRANSCRIPTIONAL ACTIVATOR PTI6"/>
    <property type="match status" value="1"/>
</dbReference>
<evidence type="ECO:0000256" key="6">
    <source>
        <dbReference type="SAM" id="MobiDB-lite"/>
    </source>
</evidence>
<dbReference type="InterPro" id="IPR001471">
    <property type="entry name" value="AP2/ERF_dom"/>
</dbReference>
<evidence type="ECO:0000256" key="5">
    <source>
        <dbReference type="ARBA" id="ARBA00023242"/>
    </source>
</evidence>
<evidence type="ECO:0000313" key="8">
    <source>
        <dbReference type="EMBL" id="ERN04232.1"/>
    </source>
</evidence>
<evidence type="ECO:0000256" key="1">
    <source>
        <dbReference type="ARBA" id="ARBA00004123"/>
    </source>
</evidence>
<dbReference type="InterPro" id="IPR050913">
    <property type="entry name" value="AP2/ERF_ERF"/>
</dbReference>
<dbReference type="Pfam" id="PF00847">
    <property type="entry name" value="AP2"/>
    <property type="match status" value="1"/>
</dbReference>
<evidence type="ECO:0000256" key="3">
    <source>
        <dbReference type="ARBA" id="ARBA00023125"/>
    </source>
</evidence>
<dbReference type="GO" id="GO:0003700">
    <property type="term" value="F:DNA-binding transcription factor activity"/>
    <property type="evidence" value="ECO:0000318"/>
    <property type="project" value="GO_Central"/>
</dbReference>
<keyword evidence="5" id="KW-0539">Nucleus</keyword>
<dbReference type="Proteomes" id="UP000017836">
    <property type="component" value="Unassembled WGS sequence"/>
</dbReference>
<dbReference type="SUPFAM" id="SSF54171">
    <property type="entry name" value="DNA-binding domain"/>
    <property type="match status" value="1"/>
</dbReference>
<dbReference type="CDD" id="cd00018">
    <property type="entry name" value="AP2"/>
    <property type="match status" value="1"/>
</dbReference>
<evidence type="ECO:0000256" key="2">
    <source>
        <dbReference type="ARBA" id="ARBA00023015"/>
    </source>
</evidence>
<evidence type="ECO:0000259" key="7">
    <source>
        <dbReference type="PROSITE" id="PS51032"/>
    </source>
</evidence>
<dbReference type="InterPro" id="IPR036955">
    <property type="entry name" value="AP2/ERF_dom_sf"/>
</dbReference>
<dbReference type="KEGG" id="atr:18432386"/>
<dbReference type="eggNOG" id="ENOG502R7AV">
    <property type="taxonomic scope" value="Eukaryota"/>
</dbReference>
<comment type="subcellular location">
    <subcellularLocation>
        <location evidence="1">Nucleus</location>
    </subcellularLocation>
</comment>
<keyword evidence="3" id="KW-0238">DNA-binding</keyword>
<protein>
    <recommendedName>
        <fullName evidence="7">AP2/ERF domain-containing protein</fullName>
    </recommendedName>
</protein>
<dbReference type="OrthoDB" id="777519at2759"/>
<dbReference type="PRINTS" id="PR00367">
    <property type="entry name" value="ETHRSPELEMNT"/>
</dbReference>
<feature type="compositionally biased region" description="Basic and acidic residues" evidence="6">
    <location>
        <begin position="93"/>
        <end position="107"/>
    </location>
</feature>
<gene>
    <name evidence="8" type="ORF">AMTR_s00077p00141890</name>
</gene>
<dbReference type="PROSITE" id="PS51032">
    <property type="entry name" value="AP2_ERF"/>
    <property type="match status" value="1"/>
</dbReference>
<dbReference type="FunFam" id="3.30.730.10:FF:000001">
    <property type="entry name" value="Ethylene-responsive transcription factor 2"/>
    <property type="match status" value="1"/>
</dbReference>
<dbReference type="InterPro" id="IPR016177">
    <property type="entry name" value="DNA-bd_dom_sf"/>
</dbReference>
<keyword evidence="2" id="KW-0805">Transcription regulation</keyword>
<dbReference type="Gramene" id="ERN04232">
    <property type="protein sequence ID" value="ERN04232"/>
    <property type="gene ID" value="AMTR_s00077p00141890"/>
</dbReference>
<keyword evidence="9" id="KW-1185">Reference proteome</keyword>
<evidence type="ECO:0000256" key="4">
    <source>
        <dbReference type="ARBA" id="ARBA00023163"/>
    </source>
</evidence>
<dbReference type="GO" id="GO:0005634">
    <property type="term" value="C:nucleus"/>
    <property type="evidence" value="ECO:0000318"/>
    <property type="project" value="GO_Central"/>
</dbReference>
<dbReference type="Gene3D" id="3.30.730.10">
    <property type="entry name" value="AP2/ERF domain"/>
    <property type="match status" value="1"/>
</dbReference>
<dbReference type="PANTHER" id="PTHR31194">
    <property type="entry name" value="SHN SHINE , DNA BINDING / TRANSCRIPTION FACTOR"/>
    <property type="match status" value="1"/>
</dbReference>
<feature type="region of interest" description="Disordered" evidence="6">
    <location>
        <begin position="93"/>
        <end position="135"/>
    </location>
</feature>
<sequence>MATIKYSEHKVTCRKTFSGHCFPIKNRDPGRLSTEKLKVVRVVFTDTDATDSSSDEDEDHLLSFRRTRVKRHVHEITIQRSPIDRLETALNRHESNHETAVRPEDSQKTALDGETLPQNRGTGRENRRKTAAGREAGWPHMRKTALGRENGRKTGEVGRRTAFRGVRRRQWGRWAAEIRDPFRRVRVWLGTYDTAEEAAAVYDAAAVRLNGHKAVTNFCKRTENQNKPVSVKLQGSPNRFPLDNGGFRSVSSPTSVLLNGEYLTPPRQWGGEGMECLGLGDGVIDPFGIGALALDGVSNAVSFGGNGSEFADDFGELGWDDFFVDIGEF</sequence>
<dbReference type="EMBL" id="KI394293">
    <property type="protein sequence ID" value="ERN04232.1"/>
    <property type="molecule type" value="Genomic_DNA"/>
</dbReference>
<evidence type="ECO:0000313" key="9">
    <source>
        <dbReference type="Proteomes" id="UP000017836"/>
    </source>
</evidence>
<organism evidence="8 9">
    <name type="scientific">Amborella trichopoda</name>
    <dbReference type="NCBI Taxonomy" id="13333"/>
    <lineage>
        <taxon>Eukaryota</taxon>
        <taxon>Viridiplantae</taxon>
        <taxon>Streptophyta</taxon>
        <taxon>Embryophyta</taxon>
        <taxon>Tracheophyta</taxon>
        <taxon>Spermatophyta</taxon>
        <taxon>Magnoliopsida</taxon>
        <taxon>Amborellales</taxon>
        <taxon>Amborellaceae</taxon>
        <taxon>Amborella</taxon>
    </lineage>
</organism>
<dbReference type="GO" id="GO:0000976">
    <property type="term" value="F:transcription cis-regulatory region binding"/>
    <property type="evidence" value="ECO:0000318"/>
    <property type="project" value="GO_Central"/>
</dbReference>
<feature type="domain" description="AP2/ERF" evidence="7">
    <location>
        <begin position="162"/>
        <end position="219"/>
    </location>
</feature>
<proteinExistence type="predicted"/>
<keyword evidence="4" id="KW-0804">Transcription</keyword>